<dbReference type="Pfam" id="PF19306">
    <property type="entry name" value="WHD_Lhr"/>
    <property type="match status" value="1"/>
</dbReference>
<keyword evidence="7" id="KW-0234">DNA repair</keyword>
<keyword evidence="13" id="KW-1185">Reference proteome</keyword>
<reference evidence="12 13" key="2">
    <citation type="journal article" date="2011" name="Stand. Genomic Sci.">
        <title>Complete genome sequence of Ferroglobus placidus AEDII12DO.</title>
        <authorList>
            <person name="Anderson I."/>
            <person name="Risso C."/>
            <person name="Holmes D."/>
            <person name="Lucas S."/>
            <person name="Copeland A."/>
            <person name="Lapidus A."/>
            <person name="Cheng J.F."/>
            <person name="Bruce D."/>
            <person name="Goodwin L."/>
            <person name="Pitluck S."/>
            <person name="Saunders E."/>
            <person name="Brettin T."/>
            <person name="Detter J.C."/>
            <person name="Han C."/>
            <person name="Tapia R."/>
            <person name="Larimer F."/>
            <person name="Land M."/>
            <person name="Hauser L."/>
            <person name="Woyke T."/>
            <person name="Lovley D."/>
            <person name="Kyrpides N."/>
            <person name="Ivanova N."/>
        </authorList>
    </citation>
    <scope>NUCLEOTIDE SEQUENCE [LARGE SCALE GENOMIC DNA]</scope>
    <source>
        <strain evidence="13">DSM 10642 / AEDII12DO</strain>
    </source>
</reference>
<dbReference type="SMART" id="SM00487">
    <property type="entry name" value="DEXDc"/>
    <property type="match status" value="1"/>
</dbReference>
<dbReference type="SMART" id="SM00490">
    <property type="entry name" value="HELICc"/>
    <property type="match status" value="1"/>
</dbReference>
<dbReference type="InterPro" id="IPR001650">
    <property type="entry name" value="Helicase_C-like"/>
</dbReference>
<keyword evidence="3" id="KW-0378">Hydrolase</keyword>
<proteinExistence type="inferred from homology"/>
<dbReference type="AlphaFoldDB" id="D3S1M1"/>
<evidence type="ECO:0000256" key="9">
    <source>
        <dbReference type="ARBA" id="ARBA00093467"/>
    </source>
</evidence>
<dbReference type="InterPro" id="IPR013701">
    <property type="entry name" value="Lhr-like_DEAD/DEAH_assoc"/>
</dbReference>
<dbReference type="GO" id="GO:0016887">
    <property type="term" value="F:ATP hydrolysis activity"/>
    <property type="evidence" value="ECO:0007669"/>
    <property type="project" value="TreeGrafter"/>
</dbReference>
<dbReference type="Proteomes" id="UP000002613">
    <property type="component" value="Chromosome"/>
</dbReference>
<dbReference type="HOGENOM" id="CLU_002025_0_0_2"/>
<keyword evidence="6" id="KW-0238">DNA-binding</keyword>
<dbReference type="CDD" id="cd17922">
    <property type="entry name" value="DEXHc_LHR-like"/>
    <property type="match status" value="1"/>
</dbReference>
<dbReference type="InterPro" id="IPR017170">
    <property type="entry name" value="Lhr-like"/>
</dbReference>
<evidence type="ECO:0000313" key="13">
    <source>
        <dbReference type="Proteomes" id="UP000002613"/>
    </source>
</evidence>
<dbReference type="RefSeq" id="WP_012966821.1">
    <property type="nucleotide sequence ID" value="NC_013849.1"/>
</dbReference>
<dbReference type="SUPFAM" id="SSF52540">
    <property type="entry name" value="P-loop containing nucleoside triphosphate hydrolases"/>
    <property type="match status" value="1"/>
</dbReference>
<dbReference type="InterPro" id="IPR045628">
    <property type="entry name" value="Lhr_WH_dom"/>
</dbReference>
<evidence type="ECO:0000313" key="12">
    <source>
        <dbReference type="EMBL" id="ADC66485.1"/>
    </source>
</evidence>
<accession>D3S1M1</accession>
<sequence length="859" mass="99283">MIREGKAYSDEEIFSYLHPLVREWFKEKYGTFTPPQRYSIVEAFKGNNVLVSSPTGSGKTLAAFLSVISFLVEKAEKGELEDKVYAVYVSPLKALNNDIKKNLEEPLTEIYELAEKKGIKLNEIRIAVRTGDTAQSERQKQLKKPPHILITTPESLAIVLCSPKFSKYLTEVKFLIVDEVHAMAENKRGSHLTLSIERLQRLQKGKMVRIGLSATIHPLKEVAKFLVGYENGKERDCIIADVTFEKKMDIKVISPIDDFFRESAEEISEKLYNTLANLVKKARTALIFTNTRSATERVVFHLKKKLGEDFPIAAHHSSLSKEVRLEVEDKLKRGELRCVVSSTSLELGIDIGYIDLVILLGSPKSINRALQRIGRSGHRLHEVSVGRIVVVDHDDLVECTVLAKEAMERRLDRIHIPKKPLDVLCQHVVGMSIEKKWKVDEALELVRRAYPYKDLTKEEFLSVLKYLSGAYSELERKNVYGKIWFDEEKMEFGRRGKLIRPIYYLNVGTIPDEAEIAVITTDGKFVGEVEEEFAERLVRGDIFVLAGRTFRFLKSKGNTIIVEEVKGEKPTVPSWFSEQLPLSYDLALRIQKFRRMVEENIETVEDILVKDYRLEKKAARAIKNYFLEQLIVSEIPTDKKLVIEKYEDERNYYFFHTLIGRRANNALARVCAFRAGKLKNCNVQFAITDNGFSLILPENKSLKDDELKRLLRIERFREDLVEALKKTEIVRRRFRHVAVRSFMILRNYLGREKSVWKQQLSADSLLRLLEKKFGMDFPVLKETYREILEDAMDIENALDYLSKIGNEIEVRVVRTPYPSPFSWNLYLLGEEDVVLMEDRRKVIRELHEKILSLLDHEKS</sequence>
<feature type="domain" description="Helicase C-terminal" evidence="11">
    <location>
        <begin position="274"/>
        <end position="422"/>
    </location>
</feature>
<dbReference type="GeneID" id="8779909"/>
<evidence type="ECO:0000256" key="7">
    <source>
        <dbReference type="ARBA" id="ARBA00023204"/>
    </source>
</evidence>
<keyword evidence="2" id="KW-0227">DNA damage</keyword>
<keyword evidence="1" id="KW-0547">Nucleotide-binding</keyword>
<evidence type="ECO:0000256" key="2">
    <source>
        <dbReference type="ARBA" id="ARBA00022763"/>
    </source>
</evidence>
<dbReference type="PANTHER" id="PTHR47962:SF6">
    <property type="entry name" value="LARGE HELICASE-RELATED PROTEIN"/>
    <property type="match status" value="1"/>
</dbReference>
<evidence type="ECO:0000256" key="4">
    <source>
        <dbReference type="ARBA" id="ARBA00022806"/>
    </source>
</evidence>
<keyword evidence="4" id="KW-0347">Helicase</keyword>
<dbReference type="OrthoDB" id="372104at2157"/>
<protein>
    <submittedName>
        <fullName evidence="12">DEAD/H associated domain protein</fullName>
    </submittedName>
</protein>
<dbReference type="STRING" id="589924.Ferp_2368"/>
<evidence type="ECO:0000256" key="1">
    <source>
        <dbReference type="ARBA" id="ARBA00022741"/>
    </source>
</evidence>
<dbReference type="GO" id="GO:0004386">
    <property type="term" value="F:helicase activity"/>
    <property type="evidence" value="ECO:0007669"/>
    <property type="project" value="UniProtKB-KW"/>
</dbReference>
<dbReference type="Pfam" id="PF00271">
    <property type="entry name" value="Helicase_C"/>
    <property type="match status" value="1"/>
</dbReference>
<dbReference type="PIRSF" id="PIRSF037307">
    <property type="entry name" value="Lhr-like_helic_prd"/>
    <property type="match status" value="1"/>
</dbReference>
<dbReference type="InterPro" id="IPR052511">
    <property type="entry name" value="ATP-dep_Helicase"/>
</dbReference>
<dbReference type="PANTHER" id="PTHR47962">
    <property type="entry name" value="ATP-DEPENDENT HELICASE LHR-RELATED-RELATED"/>
    <property type="match status" value="1"/>
</dbReference>
<evidence type="ECO:0000259" key="11">
    <source>
        <dbReference type="PROSITE" id="PS51194"/>
    </source>
</evidence>
<dbReference type="Pfam" id="PF00270">
    <property type="entry name" value="DEAD"/>
    <property type="match status" value="1"/>
</dbReference>
<dbReference type="NCBIfam" id="NF010338">
    <property type="entry name" value="PRK13767.1"/>
    <property type="match status" value="1"/>
</dbReference>
<dbReference type="InterPro" id="IPR011545">
    <property type="entry name" value="DEAD/DEAH_box_helicase_dom"/>
</dbReference>
<dbReference type="GO" id="GO:0140097">
    <property type="term" value="F:catalytic activity, acting on DNA"/>
    <property type="evidence" value="ECO:0007669"/>
    <property type="project" value="UniProtKB-ARBA"/>
</dbReference>
<dbReference type="GO" id="GO:0005524">
    <property type="term" value="F:ATP binding"/>
    <property type="evidence" value="ECO:0007669"/>
    <property type="project" value="UniProtKB-KW"/>
</dbReference>
<reference evidence="13" key="1">
    <citation type="submission" date="2010-02" db="EMBL/GenBank/DDBJ databases">
        <title>Complete sequence of Ferroglobus placidus DSM 10642.</title>
        <authorList>
            <consortium name="US DOE Joint Genome Institute"/>
            <person name="Lucas S."/>
            <person name="Copeland A."/>
            <person name="Lapidus A."/>
            <person name="Cheng J.-F."/>
            <person name="Bruce D."/>
            <person name="Goodwin L."/>
            <person name="Pitluck S."/>
            <person name="Saunders E."/>
            <person name="Brettin T."/>
            <person name="Detter J.C."/>
            <person name="Han C."/>
            <person name="Tapia R."/>
            <person name="Larimer F."/>
            <person name="Land M."/>
            <person name="Hauser L."/>
            <person name="Kyrpides N."/>
            <person name="Ivanova N."/>
            <person name="Holmes D."/>
            <person name="Lovley D."/>
            <person name="Kyrpides N."/>
            <person name="Anderson I.J."/>
            <person name="Woyke T."/>
        </authorList>
    </citation>
    <scope>NUCLEOTIDE SEQUENCE [LARGE SCALE GENOMIC DNA]</scope>
    <source>
        <strain evidence="13">DSM 10642 / AEDII12DO</strain>
    </source>
</reference>
<evidence type="ECO:0000256" key="3">
    <source>
        <dbReference type="ARBA" id="ARBA00022801"/>
    </source>
</evidence>
<keyword evidence="5" id="KW-0067">ATP-binding</keyword>
<evidence type="ECO:0000259" key="10">
    <source>
        <dbReference type="PROSITE" id="PS51192"/>
    </source>
</evidence>
<name>D3S1M1_FERPA</name>
<dbReference type="GO" id="GO:0003677">
    <property type="term" value="F:DNA binding"/>
    <property type="evidence" value="ECO:0007669"/>
    <property type="project" value="UniProtKB-KW"/>
</dbReference>
<dbReference type="InterPro" id="IPR027417">
    <property type="entry name" value="P-loop_NTPase"/>
</dbReference>
<gene>
    <name evidence="12" type="ordered locus">Ferp_2368</name>
</gene>
<dbReference type="Gene3D" id="3.40.50.300">
    <property type="entry name" value="P-loop containing nucleotide triphosphate hydrolases"/>
    <property type="match status" value="2"/>
</dbReference>
<dbReference type="EMBL" id="CP001899">
    <property type="protein sequence ID" value="ADC66485.1"/>
    <property type="molecule type" value="Genomic_DNA"/>
</dbReference>
<feature type="domain" description="Helicase ATP-binding" evidence="10">
    <location>
        <begin position="40"/>
        <end position="234"/>
    </location>
</feature>
<dbReference type="PaxDb" id="589924-Ferp_2368"/>
<dbReference type="eggNOG" id="arCOG00557">
    <property type="taxonomic scope" value="Archaea"/>
</dbReference>
<dbReference type="InterPro" id="IPR014001">
    <property type="entry name" value="Helicase_ATP-bd"/>
</dbReference>
<organism evidence="12 13">
    <name type="scientific">Ferroglobus placidus (strain DSM 10642 / AEDII12DO)</name>
    <dbReference type="NCBI Taxonomy" id="589924"/>
    <lineage>
        <taxon>Archaea</taxon>
        <taxon>Methanobacteriati</taxon>
        <taxon>Methanobacteriota</taxon>
        <taxon>Archaeoglobi</taxon>
        <taxon>Archaeoglobales</taxon>
        <taxon>Archaeoglobaceae</taxon>
        <taxon>Ferroglobus</taxon>
    </lineage>
</organism>
<evidence type="ECO:0000256" key="5">
    <source>
        <dbReference type="ARBA" id="ARBA00022840"/>
    </source>
</evidence>
<dbReference type="KEGG" id="fpl:Ferp_2368"/>
<dbReference type="CDD" id="cd18796">
    <property type="entry name" value="SF2_C_LHR"/>
    <property type="match status" value="1"/>
</dbReference>
<dbReference type="Pfam" id="PF08494">
    <property type="entry name" value="DEAD_assoc"/>
    <property type="match status" value="1"/>
</dbReference>
<evidence type="ECO:0000256" key="6">
    <source>
        <dbReference type="ARBA" id="ARBA00023125"/>
    </source>
</evidence>
<evidence type="ECO:0000256" key="8">
    <source>
        <dbReference type="ARBA" id="ARBA00023235"/>
    </source>
</evidence>
<dbReference type="GO" id="GO:0006281">
    <property type="term" value="P:DNA repair"/>
    <property type="evidence" value="ECO:0007669"/>
    <property type="project" value="UniProtKB-KW"/>
</dbReference>
<dbReference type="PROSITE" id="PS51194">
    <property type="entry name" value="HELICASE_CTER"/>
    <property type="match status" value="1"/>
</dbReference>
<comment type="similarity">
    <text evidence="9">Belongs to the Lhr helicase family. Lhr-Core subfamily.</text>
</comment>
<keyword evidence="8" id="KW-0413">Isomerase</keyword>
<dbReference type="PROSITE" id="PS51192">
    <property type="entry name" value="HELICASE_ATP_BIND_1"/>
    <property type="match status" value="1"/>
</dbReference>